<evidence type="ECO:0000256" key="3">
    <source>
        <dbReference type="SAM" id="SignalP"/>
    </source>
</evidence>
<dbReference type="InterPro" id="IPR058521">
    <property type="entry name" value="DUF8208"/>
</dbReference>
<protein>
    <recommendedName>
        <fullName evidence="4">DUF8208 domain-containing protein</fullName>
    </recommendedName>
</protein>
<feature type="transmembrane region" description="Helical" evidence="2">
    <location>
        <begin position="284"/>
        <end position="301"/>
    </location>
</feature>
<dbReference type="EMBL" id="CYZO01000029">
    <property type="protein sequence ID" value="CUO28804.1"/>
    <property type="molecule type" value="Genomic_DNA"/>
</dbReference>
<evidence type="ECO:0000259" key="4">
    <source>
        <dbReference type="Pfam" id="PF26635"/>
    </source>
</evidence>
<organism evidence="5 6">
    <name type="scientific">[Ruminococcus] torques</name>
    <dbReference type="NCBI Taxonomy" id="33039"/>
    <lineage>
        <taxon>Bacteria</taxon>
        <taxon>Bacillati</taxon>
        <taxon>Bacillota</taxon>
        <taxon>Clostridia</taxon>
        <taxon>Lachnospirales</taxon>
        <taxon>Lachnospiraceae</taxon>
        <taxon>Mediterraneibacter</taxon>
    </lineage>
</organism>
<feature type="transmembrane region" description="Helical" evidence="2">
    <location>
        <begin position="100"/>
        <end position="120"/>
    </location>
</feature>
<feature type="chain" id="PRO_5039516205" description="DUF8208 domain-containing protein" evidence="3">
    <location>
        <begin position="27"/>
        <end position="662"/>
    </location>
</feature>
<keyword evidence="3" id="KW-0732">Signal</keyword>
<feature type="region of interest" description="Disordered" evidence="1">
    <location>
        <begin position="627"/>
        <end position="662"/>
    </location>
</feature>
<name>A0A174DTM7_9FIRM</name>
<evidence type="ECO:0000313" key="6">
    <source>
        <dbReference type="Proteomes" id="UP000095787"/>
    </source>
</evidence>
<feature type="transmembrane region" description="Helical" evidence="2">
    <location>
        <begin position="307"/>
        <end position="326"/>
    </location>
</feature>
<dbReference type="RefSeq" id="WP_055159280.1">
    <property type="nucleotide sequence ID" value="NZ_CYZO01000029.1"/>
</dbReference>
<keyword evidence="2" id="KW-0812">Transmembrane</keyword>
<feature type="domain" description="DUF8208" evidence="4">
    <location>
        <begin position="46"/>
        <end position="409"/>
    </location>
</feature>
<feature type="transmembrane region" description="Helical" evidence="2">
    <location>
        <begin position="126"/>
        <end position="148"/>
    </location>
</feature>
<evidence type="ECO:0000313" key="5">
    <source>
        <dbReference type="EMBL" id="CUO28804.1"/>
    </source>
</evidence>
<evidence type="ECO:0000256" key="2">
    <source>
        <dbReference type="SAM" id="Phobius"/>
    </source>
</evidence>
<feature type="compositionally biased region" description="Polar residues" evidence="1">
    <location>
        <begin position="549"/>
        <end position="574"/>
    </location>
</feature>
<dbReference type="AlphaFoldDB" id="A0A174DTM7"/>
<dbReference type="InterPro" id="IPR058066">
    <property type="entry name" value="pXO2-14_N"/>
</dbReference>
<feature type="signal peptide" evidence="3">
    <location>
        <begin position="1"/>
        <end position="26"/>
    </location>
</feature>
<feature type="transmembrane region" description="Helical" evidence="2">
    <location>
        <begin position="56"/>
        <end position="79"/>
    </location>
</feature>
<feature type="compositionally biased region" description="Polar residues" evidence="1">
    <location>
        <begin position="627"/>
        <end position="652"/>
    </location>
</feature>
<accession>A0A174DTM7</accession>
<feature type="region of interest" description="Disordered" evidence="1">
    <location>
        <begin position="451"/>
        <end position="610"/>
    </location>
</feature>
<dbReference type="NCBIfam" id="NF045890">
    <property type="entry name" value="conj_pls20_p028"/>
    <property type="match status" value="1"/>
</dbReference>
<keyword evidence="2" id="KW-1133">Transmembrane helix</keyword>
<sequence length="662" mass="72317">MNKKKKFFACSACLLGFIICSCEVMADAPDDVIISVLNNYPDYFKQNNIIFDVIRWISWLLITLLRVIANFCVTLYEYSLGLLTLISENINKFVPYAHELFTAILAISLLAMGVMLIVHPKKKPDLLLSLFLMVMALSLQTVILNPMIAPTQAAIRELSMTNSIVDRIVNSHIHDLLYIDQKLPNGLIDLASGNIDIASLTINLTDKQINNIDVNEVLNYKSNRLSEGAKGQDGILGKKLEIYYDKNEVENRELVDVDNGFGWNSEDDADFFNEFYYRYKIDSIEIIISLLAIIIVYLFMAAKVIKIVFEIVMGNIIGIYYSANLNGPQKVLQIFKEILNCFIVLLLTGVLIRMFVISETIIYELELSGLAYGFLLIFVAIAVIQGPNIIQKIIGIDAGISDGLGTLFALSQGANLAASGVKGASSVIGSAGKGIGSIKQMISDKISSAKSASADNGLGSDIQAPPSMHNSEENDMSQKGTQSNSAEGSNSSSTPNPSGSFDDTKETVQTPPSESETFSSEGTYGSEELDANGFVDQENADIPPDIDDTNATIPPTSNIQSDVQNENAQQSSDFSVPEKNKNSLYPDENKNASAIERTFGSLDLSAGKQKSNYETYKEMDTAYKNSQTNGLQNTNGISGIGAANTTSMNSIPNWKEFSKKGK</sequence>
<feature type="transmembrane region" description="Helical" evidence="2">
    <location>
        <begin position="369"/>
        <end position="390"/>
    </location>
</feature>
<feature type="compositionally biased region" description="Low complexity" evidence="1">
    <location>
        <begin position="513"/>
        <end position="526"/>
    </location>
</feature>
<dbReference type="Pfam" id="PF26635">
    <property type="entry name" value="DUF8208"/>
    <property type="match status" value="1"/>
</dbReference>
<reference evidence="5 6" key="1">
    <citation type="submission" date="2015-09" db="EMBL/GenBank/DDBJ databases">
        <authorList>
            <consortium name="Pathogen Informatics"/>
        </authorList>
    </citation>
    <scope>NUCLEOTIDE SEQUENCE [LARGE SCALE GENOMIC DNA]</scope>
    <source>
        <strain evidence="5 6">2789STDY5834841</strain>
    </source>
</reference>
<proteinExistence type="predicted"/>
<keyword evidence="2" id="KW-0472">Membrane</keyword>
<feature type="compositionally biased region" description="Low complexity" evidence="1">
    <location>
        <begin position="483"/>
        <end position="500"/>
    </location>
</feature>
<gene>
    <name evidence="5" type="ORF">ERS852456_02134</name>
</gene>
<dbReference type="Proteomes" id="UP000095787">
    <property type="component" value="Unassembled WGS sequence"/>
</dbReference>
<dbReference type="PROSITE" id="PS51257">
    <property type="entry name" value="PROKAR_LIPOPROTEIN"/>
    <property type="match status" value="1"/>
</dbReference>
<feature type="transmembrane region" description="Helical" evidence="2">
    <location>
        <begin position="338"/>
        <end position="357"/>
    </location>
</feature>
<evidence type="ECO:0000256" key="1">
    <source>
        <dbReference type="SAM" id="MobiDB-lite"/>
    </source>
</evidence>